<keyword evidence="3" id="KW-1185">Reference proteome</keyword>
<evidence type="ECO:0000313" key="2">
    <source>
        <dbReference type="EMBL" id="KAH6685333.1"/>
    </source>
</evidence>
<protein>
    <recommendedName>
        <fullName evidence="1">F-box domain-containing protein</fullName>
    </recommendedName>
</protein>
<dbReference type="EMBL" id="JAGSXJ010000015">
    <property type="protein sequence ID" value="KAH6685333.1"/>
    <property type="molecule type" value="Genomic_DNA"/>
</dbReference>
<comment type="caution">
    <text evidence="2">The sequence shown here is derived from an EMBL/GenBank/DDBJ whole genome shotgun (WGS) entry which is preliminary data.</text>
</comment>
<proteinExistence type="predicted"/>
<evidence type="ECO:0000259" key="1">
    <source>
        <dbReference type="PROSITE" id="PS50181"/>
    </source>
</evidence>
<organism evidence="2 3">
    <name type="scientific">Plectosphaerella plurivora</name>
    <dbReference type="NCBI Taxonomy" id="936078"/>
    <lineage>
        <taxon>Eukaryota</taxon>
        <taxon>Fungi</taxon>
        <taxon>Dikarya</taxon>
        <taxon>Ascomycota</taxon>
        <taxon>Pezizomycotina</taxon>
        <taxon>Sordariomycetes</taxon>
        <taxon>Hypocreomycetidae</taxon>
        <taxon>Glomerellales</taxon>
        <taxon>Plectosphaerellaceae</taxon>
        <taxon>Plectosphaerella</taxon>
    </lineage>
</organism>
<sequence length="525" mass="60590">MAPPRFFGEATLDTLPGEIVSMIMLKVDSIDYLSCRLVSKNMKARLDDYQLCREMLRINFPIMPWGRLLEKKKQAAMDDEYFADDDSVMSDDPFAVDLENQNWTRHLLDTIRRQLAIETQTYSRSFTISGHKNAIAYLPVVPWGVNGLRQHFEKHADPAWVYCPDTSVLVYFHPYRGCFVGRHLDTNRRADIPFKTRGRIIRRLRMNNGILAIEWALMKSRYTLTGDHYHLHWVTLFDCQIDFTAEPPEFSFMWRFVWNIKDEGFLIEASGANGETDVFLSAHNENHYAIYMYVVERLDVHPFYETNESVIVWDIRPAPGKEYPVICKMLGDSSVSITSFMPPEDMGHPTLQGFFLDPDSLDPDEGSDEGCLCGHVFLHYEKEGPRIPDPDHAYPPHWRIRDYVDPKDGVERELKMSNVIRRMHDSEAGLALAVVYVMSTQGVRVTSVFGRVSEEHISQSGNSSYLTSWKARRYAFDSARRDCKQLRLDPSVRPSFKFCGRFFIAGDNKRIIGENSDGDIDVFTL</sequence>
<dbReference type="OrthoDB" id="5334391at2759"/>
<dbReference type="InterPro" id="IPR036047">
    <property type="entry name" value="F-box-like_dom_sf"/>
</dbReference>
<gene>
    <name evidence="2" type="ORF">F5X68DRAFT_241496</name>
</gene>
<dbReference type="SUPFAM" id="SSF81383">
    <property type="entry name" value="F-box domain"/>
    <property type="match status" value="1"/>
</dbReference>
<dbReference type="InterPro" id="IPR001810">
    <property type="entry name" value="F-box_dom"/>
</dbReference>
<dbReference type="AlphaFoldDB" id="A0A9P8V9H4"/>
<feature type="domain" description="F-box" evidence="1">
    <location>
        <begin position="9"/>
        <end position="55"/>
    </location>
</feature>
<dbReference type="Proteomes" id="UP000770015">
    <property type="component" value="Unassembled WGS sequence"/>
</dbReference>
<accession>A0A9P8V9H4</accession>
<name>A0A9P8V9H4_9PEZI</name>
<dbReference type="SMART" id="SM00256">
    <property type="entry name" value="FBOX"/>
    <property type="match status" value="1"/>
</dbReference>
<reference evidence="2" key="1">
    <citation type="journal article" date="2021" name="Nat. Commun.">
        <title>Genetic determinants of endophytism in the Arabidopsis root mycobiome.</title>
        <authorList>
            <person name="Mesny F."/>
            <person name="Miyauchi S."/>
            <person name="Thiergart T."/>
            <person name="Pickel B."/>
            <person name="Atanasova L."/>
            <person name="Karlsson M."/>
            <person name="Huettel B."/>
            <person name="Barry K.W."/>
            <person name="Haridas S."/>
            <person name="Chen C."/>
            <person name="Bauer D."/>
            <person name="Andreopoulos W."/>
            <person name="Pangilinan J."/>
            <person name="LaButti K."/>
            <person name="Riley R."/>
            <person name="Lipzen A."/>
            <person name="Clum A."/>
            <person name="Drula E."/>
            <person name="Henrissat B."/>
            <person name="Kohler A."/>
            <person name="Grigoriev I.V."/>
            <person name="Martin F.M."/>
            <person name="Hacquard S."/>
        </authorList>
    </citation>
    <scope>NUCLEOTIDE SEQUENCE</scope>
    <source>
        <strain evidence="2">MPI-SDFR-AT-0117</strain>
    </source>
</reference>
<dbReference type="Pfam" id="PF00646">
    <property type="entry name" value="F-box"/>
    <property type="match status" value="1"/>
</dbReference>
<dbReference type="PROSITE" id="PS50181">
    <property type="entry name" value="FBOX"/>
    <property type="match status" value="1"/>
</dbReference>
<evidence type="ECO:0000313" key="3">
    <source>
        <dbReference type="Proteomes" id="UP000770015"/>
    </source>
</evidence>